<dbReference type="Proteomes" id="UP000092462">
    <property type="component" value="Unassembled WGS sequence"/>
</dbReference>
<dbReference type="EMBL" id="AJVK01031179">
    <property type="status" value="NOT_ANNOTATED_CDS"/>
    <property type="molecule type" value="Genomic_DNA"/>
</dbReference>
<evidence type="ECO:0000256" key="2">
    <source>
        <dbReference type="ARBA" id="ARBA00005814"/>
    </source>
</evidence>
<dbReference type="AlphaFoldDB" id="A0A1B0FY32"/>
<dbReference type="InterPro" id="IPR013525">
    <property type="entry name" value="ABC2_TM"/>
</dbReference>
<dbReference type="GO" id="GO:0005524">
    <property type="term" value="F:ATP binding"/>
    <property type="evidence" value="ECO:0007669"/>
    <property type="project" value="UniProtKB-KW"/>
</dbReference>
<dbReference type="EnsemblMetazoa" id="PPAI005638-RA">
    <property type="protein sequence ID" value="PPAI005638-PA"/>
    <property type="gene ID" value="PPAI005638"/>
</dbReference>
<dbReference type="InterPro" id="IPR003439">
    <property type="entry name" value="ABC_transporter-like_ATP-bd"/>
</dbReference>
<evidence type="ECO:0000256" key="1">
    <source>
        <dbReference type="ARBA" id="ARBA00004141"/>
    </source>
</evidence>
<dbReference type="EMBL" id="AJVK01031180">
    <property type="status" value="NOT_ANNOTATED_CDS"/>
    <property type="molecule type" value="Genomic_DNA"/>
</dbReference>
<keyword evidence="7" id="KW-1133">Transmembrane helix</keyword>
<dbReference type="PANTHER" id="PTHR48041">
    <property type="entry name" value="ABC TRANSPORTER G FAMILY MEMBER 28"/>
    <property type="match status" value="1"/>
</dbReference>
<dbReference type="PROSITE" id="PS50893">
    <property type="entry name" value="ABC_TRANSPORTER_2"/>
    <property type="match status" value="1"/>
</dbReference>
<evidence type="ECO:0000256" key="5">
    <source>
        <dbReference type="ARBA" id="ARBA00022741"/>
    </source>
</evidence>
<dbReference type="PANTHER" id="PTHR48041:SF118">
    <property type="entry name" value="ATP-BINDING CASSETTE TRANSPORTER (ABC TRANSPORTER) FAMILY G MEMBER 16"/>
    <property type="match status" value="1"/>
</dbReference>
<dbReference type="SUPFAM" id="SSF52540">
    <property type="entry name" value="P-loop containing nucleoside triphosphate hydrolases"/>
    <property type="match status" value="1"/>
</dbReference>
<comment type="similarity">
    <text evidence="2">Belongs to the ABC transporter superfamily. ABCG family. Eye pigment precursor importer (TC 3.A.1.204) subfamily.</text>
</comment>
<evidence type="ECO:0000313" key="9">
    <source>
        <dbReference type="EnsemblMetazoa" id="PPAI005638-PA"/>
    </source>
</evidence>
<keyword evidence="5" id="KW-0547">Nucleotide-binding</keyword>
<dbReference type="GO" id="GO:0140359">
    <property type="term" value="F:ABC-type transporter activity"/>
    <property type="evidence" value="ECO:0007669"/>
    <property type="project" value="InterPro"/>
</dbReference>
<dbReference type="SMART" id="SM00382">
    <property type="entry name" value="AAA"/>
    <property type="match status" value="1"/>
</dbReference>
<dbReference type="InterPro" id="IPR003593">
    <property type="entry name" value="AAA+_ATPase"/>
</dbReference>
<sequence>MSADNGNVVSGKVDILKGLSGKFTSGRLCAILGPSGAGKSSLLNIISGFKTTFDDGEILINGRVISVNEFRKKSCYILQEFALHGKLTTLETLKIAADLKLPAIKLRIVFNVLNILGLDKNSDTRVDDLSGGECKRLSIGVELLTNPPVMFLDEPTSGLDSISAVQVISHLKDLARAGRTIVCVIHQPSSRLLEFFDDLYVISNGQCIYSGPVEEMVGKFQEAGYQCPQYYNRADFALEVATGERSGKLNNLIQKSIQRITVNSQEDDQESSERSETINYNDEKYTISQWKQFYILLKRSFVCISREIIVTQLKILTHLFVGLLIGGIFYNIGNDDPLESRIFYREYLNNWYGFLPYFYSKILAEIPCLMISTFATLIPVYYITNQPMELERFFLLANIYILTSFVALFSGLTIGTQFSTQLAIFMMPAFGLPLIVFCGYFIHYSELPTLLQPLTFITYFRYIFEGSFQAIYGFDRKNLDCHQVFCYFRSVSKVLELMDMKENTYLVDILGIILWILLFKLLFFLALRGKMLPNLQRTINYNDEKYTISQWKQFYILLKRSFVCISREIIVTQLKILTHLFVGLLIGGIFYNIGNDDPLESRIFYREYLNNWYGFLPYFYSKILAEIPCLMISTFATLIPVYYITNQPMELERFFLLANIYILTSFVALFSGLTIGTQFSTQLAIFMMPAFGLPLIVFCGYFIHYSELPTLLQPLTFVTYFRYIFEGSFQAIYGFDRKNLDCHQVFCYFRSVSKILELMDMKENTYLVDILGIILWILLFKLLFFLALRDKLKHRVMFSTEIR</sequence>
<evidence type="ECO:0000256" key="6">
    <source>
        <dbReference type="ARBA" id="ARBA00022840"/>
    </source>
</evidence>
<keyword evidence="6" id="KW-0067">ATP-binding</keyword>
<evidence type="ECO:0000313" key="10">
    <source>
        <dbReference type="Proteomes" id="UP000092462"/>
    </source>
</evidence>
<evidence type="ECO:0000256" key="4">
    <source>
        <dbReference type="ARBA" id="ARBA00022692"/>
    </source>
</evidence>
<keyword evidence="8" id="KW-0472">Membrane</keyword>
<comment type="subcellular location">
    <subcellularLocation>
        <location evidence="1">Membrane</location>
        <topology evidence="1">Multi-pass membrane protein</topology>
    </subcellularLocation>
</comment>
<keyword evidence="3" id="KW-0813">Transport</keyword>
<protein>
    <submittedName>
        <fullName evidence="9">Uncharacterized protein</fullName>
    </submittedName>
</protein>
<proteinExistence type="inferred from homology"/>
<dbReference type="PROSITE" id="PS00211">
    <property type="entry name" value="ABC_TRANSPORTER_1"/>
    <property type="match status" value="1"/>
</dbReference>
<dbReference type="Pfam" id="PF01061">
    <property type="entry name" value="ABC2_membrane"/>
    <property type="match status" value="2"/>
</dbReference>
<keyword evidence="10" id="KW-1185">Reference proteome</keyword>
<dbReference type="VEuPathDB" id="VectorBase:PPAI005638"/>
<dbReference type="InterPro" id="IPR017871">
    <property type="entry name" value="ABC_transporter-like_CS"/>
</dbReference>
<accession>A0A1B0FY32</accession>
<reference evidence="9" key="1">
    <citation type="submission" date="2022-08" db="UniProtKB">
        <authorList>
            <consortium name="EnsemblMetazoa"/>
        </authorList>
    </citation>
    <scope>IDENTIFICATION</scope>
    <source>
        <strain evidence="9">Israel</strain>
    </source>
</reference>
<keyword evidence="4" id="KW-0812">Transmembrane</keyword>
<dbReference type="EMBL" id="AJVK01031178">
    <property type="status" value="NOT_ANNOTATED_CDS"/>
    <property type="molecule type" value="Genomic_DNA"/>
</dbReference>
<dbReference type="FunFam" id="3.40.50.300:FF:001077">
    <property type="entry name" value="Uncharacterized protein, isoform A"/>
    <property type="match status" value="1"/>
</dbReference>
<evidence type="ECO:0000256" key="7">
    <source>
        <dbReference type="ARBA" id="ARBA00022989"/>
    </source>
</evidence>
<evidence type="ECO:0000256" key="8">
    <source>
        <dbReference type="ARBA" id="ARBA00023136"/>
    </source>
</evidence>
<dbReference type="InterPro" id="IPR050352">
    <property type="entry name" value="ABCG_transporters"/>
</dbReference>
<dbReference type="InterPro" id="IPR027417">
    <property type="entry name" value="P-loop_NTPase"/>
</dbReference>
<dbReference type="VEuPathDB" id="VectorBase:PPAPM1_006959"/>
<organism evidence="9 10">
    <name type="scientific">Phlebotomus papatasi</name>
    <name type="common">Sandfly</name>
    <dbReference type="NCBI Taxonomy" id="29031"/>
    <lineage>
        <taxon>Eukaryota</taxon>
        <taxon>Metazoa</taxon>
        <taxon>Ecdysozoa</taxon>
        <taxon>Arthropoda</taxon>
        <taxon>Hexapoda</taxon>
        <taxon>Insecta</taxon>
        <taxon>Pterygota</taxon>
        <taxon>Neoptera</taxon>
        <taxon>Endopterygota</taxon>
        <taxon>Diptera</taxon>
        <taxon>Nematocera</taxon>
        <taxon>Psychodoidea</taxon>
        <taxon>Psychodidae</taxon>
        <taxon>Phlebotomus</taxon>
        <taxon>Phlebotomus</taxon>
    </lineage>
</organism>
<name>A0A1B0FY32_PHLPP</name>
<dbReference type="CDD" id="cd03213">
    <property type="entry name" value="ABCG_EPDR"/>
    <property type="match status" value="1"/>
</dbReference>
<dbReference type="GO" id="GO:0005886">
    <property type="term" value="C:plasma membrane"/>
    <property type="evidence" value="ECO:0007669"/>
    <property type="project" value="TreeGrafter"/>
</dbReference>
<dbReference type="GO" id="GO:0016887">
    <property type="term" value="F:ATP hydrolysis activity"/>
    <property type="evidence" value="ECO:0007669"/>
    <property type="project" value="InterPro"/>
</dbReference>
<evidence type="ECO:0000256" key="3">
    <source>
        <dbReference type="ARBA" id="ARBA00022448"/>
    </source>
</evidence>
<dbReference type="Gene3D" id="3.40.50.300">
    <property type="entry name" value="P-loop containing nucleotide triphosphate hydrolases"/>
    <property type="match status" value="1"/>
</dbReference>
<dbReference type="Pfam" id="PF00005">
    <property type="entry name" value="ABC_tran"/>
    <property type="match status" value="1"/>
</dbReference>